<evidence type="ECO:0000259" key="5">
    <source>
        <dbReference type="Pfam" id="PF07992"/>
    </source>
</evidence>
<dbReference type="SUPFAM" id="SSF51905">
    <property type="entry name" value="FAD/NAD(P)-binding domain"/>
    <property type="match status" value="2"/>
</dbReference>
<accession>A0ABS7CXF6</accession>
<evidence type="ECO:0000313" key="7">
    <source>
        <dbReference type="Proteomes" id="UP000813018"/>
    </source>
</evidence>
<dbReference type="Proteomes" id="UP000813018">
    <property type="component" value="Unassembled WGS sequence"/>
</dbReference>
<sequence length="456" mass="51546">MQAAQHLVIIGNGVAGVTLAQHVRAKSTCRITLVSAESATHFSRPALMYVYMGHMRYKDILPYPDWYWSKNNLNQLHDKVTSVNFETKTLTLQKGEPVQYDVLVLATGSCPAFYNWPGQNLKGVQGLVTLQDLQSMEDNTKDIKEAVVVGGGLIGIEMAEMLRSRGIAVTMLVRELHYWYSVLPKQEAILVSDIIRKHGINLIFEDELASINPDAQGGVESITTKRGKQLTCQFVGIATGVKPNVSFLNNSGLNIDKGILVDEAFATNQPDVYAIGDCAQFNNPAPLAPAVEQLWYTARQHGETLAQTLTGTRQKYDRGPWFNSAKFLDIEYQTYGYVPATWDEKYGSLYWEHTAGYKAIRFLFEQDSGLLTGINLLGIRYRHDLCHHWLKQQYTIHQVMQELPAVNFDPEFFQHYEQELFIQYAAQFPAQATPPTKSNWWQLRKKFGLFSSSESC</sequence>
<dbReference type="Pfam" id="PF07992">
    <property type="entry name" value="Pyr_redox_2"/>
    <property type="match status" value="1"/>
</dbReference>
<reference evidence="6 7" key="1">
    <citation type="journal article" date="2016" name="Int. J. Syst. Evol. Microbiol.">
        <title>Pontibacter aydingkolensis sp. nov., isolated from soil of a salt lake.</title>
        <authorList>
            <person name="Osman G."/>
            <person name="Zhang T."/>
            <person name="Lou K."/>
            <person name="Gao Y."/>
            <person name="Chang W."/>
            <person name="Lin Q."/>
            <person name="Yang H.M."/>
            <person name="Huo X.D."/>
            <person name="Wang N."/>
        </authorList>
    </citation>
    <scope>NUCLEOTIDE SEQUENCE [LARGE SCALE GENOMIC DNA]</scope>
    <source>
        <strain evidence="6 7">KACC 19255</strain>
    </source>
</reference>
<name>A0ABS7CXF6_9BACT</name>
<evidence type="ECO:0000256" key="4">
    <source>
        <dbReference type="ARBA" id="ARBA00022827"/>
    </source>
</evidence>
<dbReference type="PRINTS" id="PR00368">
    <property type="entry name" value="FADPNR"/>
</dbReference>
<evidence type="ECO:0000256" key="2">
    <source>
        <dbReference type="ARBA" id="ARBA00006442"/>
    </source>
</evidence>
<keyword evidence="3" id="KW-0285">Flavoprotein</keyword>
<proteinExistence type="inferred from homology"/>
<dbReference type="EMBL" id="JAHYXK010000015">
    <property type="protein sequence ID" value="MBW7468504.1"/>
    <property type="molecule type" value="Genomic_DNA"/>
</dbReference>
<dbReference type="InterPro" id="IPR050260">
    <property type="entry name" value="FAD-bd_OxRdtase"/>
</dbReference>
<evidence type="ECO:0000256" key="1">
    <source>
        <dbReference type="ARBA" id="ARBA00001974"/>
    </source>
</evidence>
<dbReference type="InterPro" id="IPR023753">
    <property type="entry name" value="FAD/NAD-binding_dom"/>
</dbReference>
<dbReference type="RefSeq" id="WP_219878375.1">
    <property type="nucleotide sequence ID" value="NZ_JAHYXK010000015.1"/>
</dbReference>
<keyword evidence="7" id="KW-1185">Reference proteome</keyword>
<feature type="domain" description="FAD/NAD(P)-binding" evidence="5">
    <location>
        <begin position="6"/>
        <end position="302"/>
    </location>
</feature>
<gene>
    <name evidence="6" type="ORF">K0O23_15615</name>
</gene>
<evidence type="ECO:0000313" key="6">
    <source>
        <dbReference type="EMBL" id="MBW7468504.1"/>
    </source>
</evidence>
<dbReference type="PRINTS" id="PR00411">
    <property type="entry name" value="PNDRDTASEI"/>
</dbReference>
<dbReference type="InterPro" id="IPR036188">
    <property type="entry name" value="FAD/NAD-bd_sf"/>
</dbReference>
<dbReference type="Gene3D" id="3.50.50.60">
    <property type="entry name" value="FAD/NAD(P)-binding domain"/>
    <property type="match status" value="2"/>
</dbReference>
<protein>
    <submittedName>
        <fullName evidence="6">FAD-dependent oxidoreductase</fullName>
    </submittedName>
</protein>
<comment type="cofactor">
    <cofactor evidence="1">
        <name>FAD</name>
        <dbReference type="ChEBI" id="CHEBI:57692"/>
    </cofactor>
</comment>
<organism evidence="6 7">
    <name type="scientific">Pontibacter aydingkolensis</name>
    <dbReference type="NCBI Taxonomy" id="1911536"/>
    <lineage>
        <taxon>Bacteria</taxon>
        <taxon>Pseudomonadati</taxon>
        <taxon>Bacteroidota</taxon>
        <taxon>Cytophagia</taxon>
        <taxon>Cytophagales</taxon>
        <taxon>Hymenobacteraceae</taxon>
        <taxon>Pontibacter</taxon>
    </lineage>
</organism>
<keyword evidence="4" id="KW-0274">FAD</keyword>
<comment type="similarity">
    <text evidence="2">Belongs to the FAD-dependent oxidoreductase family.</text>
</comment>
<dbReference type="PANTHER" id="PTHR43429">
    <property type="entry name" value="PYRIDINE NUCLEOTIDE-DISULFIDE OXIDOREDUCTASE DOMAIN-CONTAINING"/>
    <property type="match status" value="1"/>
</dbReference>
<dbReference type="PANTHER" id="PTHR43429:SF3">
    <property type="entry name" value="NITRITE REDUCTASE [NAD(P)H]"/>
    <property type="match status" value="1"/>
</dbReference>
<evidence type="ECO:0000256" key="3">
    <source>
        <dbReference type="ARBA" id="ARBA00022630"/>
    </source>
</evidence>
<comment type="caution">
    <text evidence="6">The sequence shown here is derived from an EMBL/GenBank/DDBJ whole genome shotgun (WGS) entry which is preliminary data.</text>
</comment>